<dbReference type="EMBL" id="CAJVPY010023257">
    <property type="protein sequence ID" value="CAG8784725.1"/>
    <property type="molecule type" value="Genomic_DNA"/>
</dbReference>
<gene>
    <name evidence="1" type="ORF">DERYTH_LOCUS20157</name>
</gene>
<accession>A0A9N9P1Y2</accession>
<dbReference type="Proteomes" id="UP000789405">
    <property type="component" value="Unassembled WGS sequence"/>
</dbReference>
<proteinExistence type="predicted"/>
<evidence type="ECO:0000313" key="2">
    <source>
        <dbReference type="Proteomes" id="UP000789405"/>
    </source>
</evidence>
<organism evidence="1 2">
    <name type="scientific">Dentiscutata erythropus</name>
    <dbReference type="NCBI Taxonomy" id="1348616"/>
    <lineage>
        <taxon>Eukaryota</taxon>
        <taxon>Fungi</taxon>
        <taxon>Fungi incertae sedis</taxon>
        <taxon>Mucoromycota</taxon>
        <taxon>Glomeromycotina</taxon>
        <taxon>Glomeromycetes</taxon>
        <taxon>Diversisporales</taxon>
        <taxon>Gigasporaceae</taxon>
        <taxon>Dentiscutata</taxon>
    </lineage>
</organism>
<comment type="caution">
    <text evidence="1">The sequence shown here is derived from an EMBL/GenBank/DDBJ whole genome shotgun (WGS) entry which is preliminary data.</text>
</comment>
<sequence length="88" mass="9720">ASIREHLFPTSSQLFADLLGRNLTDSIPVKILVVSLKFGALGIPSELSAGKILFQIFSQIPFAQLSNEAEVWGWDSSTQKGLRIVYQE</sequence>
<evidence type="ECO:0000313" key="1">
    <source>
        <dbReference type="EMBL" id="CAG8784725.1"/>
    </source>
</evidence>
<keyword evidence="2" id="KW-1185">Reference proteome</keyword>
<protein>
    <submittedName>
        <fullName evidence="1">4121_t:CDS:1</fullName>
    </submittedName>
</protein>
<feature type="non-terminal residue" evidence="1">
    <location>
        <position position="1"/>
    </location>
</feature>
<dbReference type="AlphaFoldDB" id="A0A9N9P1Y2"/>
<feature type="non-terminal residue" evidence="1">
    <location>
        <position position="88"/>
    </location>
</feature>
<name>A0A9N9P1Y2_9GLOM</name>
<reference evidence="1" key="1">
    <citation type="submission" date="2021-06" db="EMBL/GenBank/DDBJ databases">
        <authorList>
            <person name="Kallberg Y."/>
            <person name="Tangrot J."/>
            <person name="Rosling A."/>
        </authorList>
    </citation>
    <scope>NUCLEOTIDE SEQUENCE</scope>
    <source>
        <strain evidence="1">MA453B</strain>
    </source>
</reference>